<organism evidence="2 3">
    <name type="scientific">Vibrio algarum</name>
    <dbReference type="NCBI Taxonomy" id="3020714"/>
    <lineage>
        <taxon>Bacteria</taxon>
        <taxon>Pseudomonadati</taxon>
        <taxon>Pseudomonadota</taxon>
        <taxon>Gammaproteobacteria</taxon>
        <taxon>Vibrionales</taxon>
        <taxon>Vibrionaceae</taxon>
        <taxon>Vibrio</taxon>
    </lineage>
</organism>
<evidence type="ECO:0000256" key="1">
    <source>
        <dbReference type="SAM" id="MobiDB-lite"/>
    </source>
</evidence>
<protein>
    <submittedName>
        <fullName evidence="2">TIGR03899 family protein</fullName>
    </submittedName>
</protein>
<dbReference type="Pfam" id="PF10987">
    <property type="entry name" value="DUF2806"/>
    <property type="match status" value="1"/>
</dbReference>
<dbReference type="RefSeq" id="WP_272131830.1">
    <property type="nucleotide sequence ID" value="NZ_JAQLOI010000001.1"/>
</dbReference>
<comment type="caution">
    <text evidence="2">The sequence shown here is derived from an EMBL/GenBank/DDBJ whole genome shotgun (WGS) entry which is preliminary data.</text>
</comment>
<proteinExistence type="predicted"/>
<keyword evidence="3" id="KW-1185">Reference proteome</keyword>
<dbReference type="NCBIfam" id="TIGR03899">
    <property type="entry name" value="TIGR03899 family protein"/>
    <property type="match status" value="1"/>
</dbReference>
<gene>
    <name evidence="2" type="ORF">PGX00_00440</name>
</gene>
<name>A0ABT4YL71_9VIBR</name>
<reference evidence="2 3" key="1">
    <citation type="submission" date="2023-01" db="EMBL/GenBank/DDBJ databases">
        <title>Vibrio sp. KJ40-1 sp.nov, isolated from marine algae.</title>
        <authorList>
            <person name="Butt M."/>
            <person name="Kim J.M.J."/>
            <person name="Jeon C.O.C."/>
        </authorList>
    </citation>
    <scope>NUCLEOTIDE SEQUENCE [LARGE SCALE GENOMIC DNA]</scope>
    <source>
        <strain evidence="2 3">KJ40-1</strain>
    </source>
</reference>
<sequence>MAEQRAPITIEQSESSSSNSHSKKKSGYIKDSASRVASIAETYGLGELIHSSPTRKSVLERALARDKQQREQRQKNLEKIIKFSHSFCNDETAGDPDQDWLNRFFDMAQDIHNSSMQRLWAQILKLEVTNPGSTSVKALQILKDMTPKEAQYLQKAASLACSFGGEHSKKLLIGFRTQSGLFSFTKRDIEETINLGSYQLPYSSILLLIELGLVIGTELESGEIEFDPALMIDYQGKKISLQPMSKGSRLLYYRLSPVGNELCKLLGNKPNMKYFDRVVGLLSQKFTVQTEVKGTIDQVV</sequence>
<dbReference type="Proteomes" id="UP001210678">
    <property type="component" value="Unassembled WGS sequence"/>
</dbReference>
<dbReference type="EMBL" id="JAQLOI010000001">
    <property type="protein sequence ID" value="MDB1122296.1"/>
    <property type="molecule type" value="Genomic_DNA"/>
</dbReference>
<feature type="region of interest" description="Disordered" evidence="1">
    <location>
        <begin position="1"/>
        <end position="31"/>
    </location>
</feature>
<evidence type="ECO:0000313" key="3">
    <source>
        <dbReference type="Proteomes" id="UP001210678"/>
    </source>
</evidence>
<accession>A0ABT4YL71</accession>
<dbReference type="InterPro" id="IPR021254">
    <property type="entry name" value="DUF2806"/>
</dbReference>
<evidence type="ECO:0000313" key="2">
    <source>
        <dbReference type="EMBL" id="MDB1122296.1"/>
    </source>
</evidence>